<dbReference type="EC" id="4.3.2.1" evidence="3"/>
<protein>
    <recommendedName>
        <fullName evidence="3">argininosuccinate lyase</fullName>
        <ecNumber evidence="3">4.3.2.1</ecNumber>
    </recommendedName>
</protein>
<dbReference type="PRINTS" id="PR00149">
    <property type="entry name" value="FUMRATELYASE"/>
</dbReference>
<dbReference type="PRINTS" id="PR00145">
    <property type="entry name" value="ARGSUCLYASE"/>
</dbReference>
<comment type="caution">
    <text evidence="8">The sequence shown here is derived from an EMBL/GenBank/DDBJ whole genome shotgun (WGS) entry which is preliminary data.</text>
</comment>
<comment type="pathway">
    <text evidence="2">Amino-acid biosynthesis; L-arginine biosynthesis; L-arginine from L-ornithine and carbamoyl phosphate: step 3/3.</text>
</comment>
<accession>A0A6L6YLZ5</accession>
<dbReference type="InterPro" id="IPR024083">
    <property type="entry name" value="Fumarase/histidase_N"/>
</dbReference>
<dbReference type="InterPro" id="IPR009049">
    <property type="entry name" value="Argininosuccinate_lyase"/>
</dbReference>
<comment type="catalytic activity">
    <reaction evidence="1">
        <text>2-(N(omega)-L-arginino)succinate = fumarate + L-arginine</text>
        <dbReference type="Rhea" id="RHEA:24020"/>
        <dbReference type="ChEBI" id="CHEBI:29806"/>
        <dbReference type="ChEBI" id="CHEBI:32682"/>
        <dbReference type="ChEBI" id="CHEBI:57472"/>
        <dbReference type="EC" id="4.3.2.1"/>
    </reaction>
</comment>
<evidence type="ECO:0000259" key="7">
    <source>
        <dbReference type="Pfam" id="PF14698"/>
    </source>
</evidence>
<gene>
    <name evidence="8" type="ORF">E5987_02930</name>
</gene>
<dbReference type="PANTHER" id="PTHR43814:SF1">
    <property type="entry name" value="ARGININOSUCCINATE LYASE"/>
    <property type="match status" value="1"/>
</dbReference>
<organism evidence="8 9">
    <name type="scientific">Parasutterella muris</name>
    <dbReference type="NCBI Taxonomy" id="2565572"/>
    <lineage>
        <taxon>Bacteria</taxon>
        <taxon>Pseudomonadati</taxon>
        <taxon>Pseudomonadota</taxon>
        <taxon>Betaproteobacteria</taxon>
        <taxon>Burkholderiales</taxon>
        <taxon>Sutterellaceae</taxon>
        <taxon>Parasutterella</taxon>
    </lineage>
</organism>
<proteinExistence type="predicted"/>
<dbReference type="RefSeq" id="WP_160334593.1">
    <property type="nucleotide sequence ID" value="NZ_WSRP01000006.1"/>
</dbReference>
<dbReference type="InterPro" id="IPR029419">
    <property type="entry name" value="Arg_succ_lyase_C"/>
</dbReference>
<reference evidence="8 9" key="1">
    <citation type="submission" date="2019-12" db="EMBL/GenBank/DDBJ databases">
        <title>Microbes associate with the intestines of laboratory mice.</title>
        <authorList>
            <person name="Navarre W."/>
            <person name="Wong E."/>
        </authorList>
    </citation>
    <scope>NUCLEOTIDE SEQUENCE [LARGE SCALE GENOMIC DNA]</scope>
    <source>
        <strain evidence="8 9">NM82_D38</strain>
    </source>
</reference>
<evidence type="ECO:0000256" key="2">
    <source>
        <dbReference type="ARBA" id="ARBA00004941"/>
    </source>
</evidence>
<dbReference type="EMBL" id="WSRP01000006">
    <property type="protein sequence ID" value="MVX56161.1"/>
    <property type="molecule type" value="Genomic_DNA"/>
</dbReference>
<evidence type="ECO:0000256" key="4">
    <source>
        <dbReference type="ARBA" id="ARBA00022571"/>
    </source>
</evidence>
<dbReference type="Gene3D" id="1.10.40.30">
    <property type="entry name" value="Fumarase/aspartase (C-terminal domain)"/>
    <property type="match status" value="1"/>
</dbReference>
<dbReference type="OrthoDB" id="9769623at2"/>
<dbReference type="InterPro" id="IPR000362">
    <property type="entry name" value="Fumarate_lyase_fam"/>
</dbReference>
<sequence>MSLRDEFFWLGEINKATLVINSRQGLLPMPIALGAAKALREVLADGEVDPTKRAKTYITFEPLMLKKAGPEITLMHAGRSSQDMHATYRSALLRDHVLEVYNALDTVKETLTALADKNRETVVPNYTNGVAAQPNSLAHYFLAFLAGFNRDAEKMRQFYARLDRCPMGSTVLNGTCWPLDRKAMAERLGFAAVAENAYDATQVGQSDLPCEFASILAGICLHINVFLEDLMVQYAQARPWMLLQEGGDNTYVSSAMPQKRNPGLVNNCRTEASSVIGEAQAEIFRAHNLQSGMIDPKTQGHNGALAQHAVKTLTMFNRVLNALVINKDRALEELNSDWTASQEVADRLMKEYGVPFRIGHHVASKMVGYARANNILPLQFPHEKMREIYREVIETEYPEGNPELPMSEQEFKDALNPLSIVHNRKTLGGPQPEELQRMLTEQAAENKLSSDWAEQKSQAIATSLSNLDQEFNKLGE</sequence>
<dbReference type="GO" id="GO:0004056">
    <property type="term" value="F:argininosuccinate lyase activity"/>
    <property type="evidence" value="ECO:0007669"/>
    <property type="project" value="UniProtKB-EC"/>
</dbReference>
<evidence type="ECO:0000259" key="6">
    <source>
        <dbReference type="Pfam" id="PF00206"/>
    </source>
</evidence>
<evidence type="ECO:0000256" key="5">
    <source>
        <dbReference type="ARBA" id="ARBA00023239"/>
    </source>
</evidence>
<keyword evidence="4" id="KW-0055">Arginine biosynthesis</keyword>
<dbReference type="SUPFAM" id="SSF48557">
    <property type="entry name" value="L-aspartase-like"/>
    <property type="match status" value="1"/>
</dbReference>
<dbReference type="PANTHER" id="PTHR43814">
    <property type="entry name" value="ARGININOSUCCINATE LYASE"/>
    <property type="match status" value="1"/>
</dbReference>
<dbReference type="GO" id="GO:0042450">
    <property type="term" value="P:L-arginine biosynthetic process via ornithine"/>
    <property type="evidence" value="ECO:0007669"/>
    <property type="project" value="InterPro"/>
</dbReference>
<dbReference type="Gene3D" id="1.20.200.10">
    <property type="entry name" value="Fumarase/aspartase (Central domain)"/>
    <property type="match status" value="1"/>
</dbReference>
<dbReference type="Pfam" id="PF00206">
    <property type="entry name" value="Lyase_1"/>
    <property type="match status" value="1"/>
</dbReference>
<evidence type="ECO:0000256" key="3">
    <source>
        <dbReference type="ARBA" id="ARBA00012338"/>
    </source>
</evidence>
<keyword evidence="5 8" id="KW-0456">Lyase</keyword>
<evidence type="ECO:0000256" key="1">
    <source>
        <dbReference type="ARBA" id="ARBA00000985"/>
    </source>
</evidence>
<dbReference type="InterPro" id="IPR008948">
    <property type="entry name" value="L-Aspartase-like"/>
</dbReference>
<dbReference type="UniPathway" id="UPA00068">
    <property type="reaction ID" value="UER00114"/>
</dbReference>
<keyword evidence="4" id="KW-0028">Amino-acid biosynthesis</keyword>
<dbReference type="AlphaFoldDB" id="A0A6L6YLZ5"/>
<feature type="domain" description="Argininosuccinate lyase C-terminal" evidence="7">
    <location>
        <begin position="342"/>
        <end position="418"/>
    </location>
</feature>
<dbReference type="GO" id="GO:0005829">
    <property type="term" value="C:cytosol"/>
    <property type="evidence" value="ECO:0007669"/>
    <property type="project" value="TreeGrafter"/>
</dbReference>
<dbReference type="Proteomes" id="UP000472580">
    <property type="component" value="Unassembled WGS sequence"/>
</dbReference>
<name>A0A6L6YLZ5_9BURK</name>
<evidence type="ECO:0000313" key="9">
    <source>
        <dbReference type="Proteomes" id="UP000472580"/>
    </source>
</evidence>
<feature type="domain" description="Fumarate lyase N-terminal" evidence="6">
    <location>
        <begin position="74"/>
        <end position="277"/>
    </location>
</feature>
<dbReference type="Pfam" id="PF14698">
    <property type="entry name" value="ASL_C2"/>
    <property type="match status" value="1"/>
</dbReference>
<dbReference type="Gene3D" id="1.10.275.10">
    <property type="entry name" value="Fumarase/aspartase (N-terminal domain)"/>
    <property type="match status" value="1"/>
</dbReference>
<evidence type="ECO:0000313" key="8">
    <source>
        <dbReference type="EMBL" id="MVX56161.1"/>
    </source>
</evidence>
<keyword evidence="9" id="KW-1185">Reference proteome</keyword>
<dbReference type="InterPro" id="IPR022761">
    <property type="entry name" value="Fumarate_lyase_N"/>
</dbReference>